<evidence type="ECO:0000313" key="1">
    <source>
        <dbReference type="EMBL" id="KAG0556885.1"/>
    </source>
</evidence>
<comment type="caution">
    <text evidence="1">The sequence shown here is derived from an EMBL/GenBank/DDBJ whole genome shotgun (WGS) entry which is preliminary data.</text>
</comment>
<dbReference type="AlphaFoldDB" id="A0A8T0GDX0"/>
<evidence type="ECO:0000313" key="2">
    <source>
        <dbReference type="Proteomes" id="UP000822688"/>
    </source>
</evidence>
<sequence length="108" mass="12268">MKLNLVRPLLGTPHLVHVCNHFHLRRQELRLEIIELIATATTFFLRHPSSCPLGLFPTSTYTITTILTFNELIQICCAIILNNSPFTKKLILPHCPADNLSKKPQPPM</sequence>
<organism evidence="1 2">
    <name type="scientific">Ceratodon purpureus</name>
    <name type="common">Fire moss</name>
    <name type="synonym">Dicranum purpureum</name>
    <dbReference type="NCBI Taxonomy" id="3225"/>
    <lineage>
        <taxon>Eukaryota</taxon>
        <taxon>Viridiplantae</taxon>
        <taxon>Streptophyta</taxon>
        <taxon>Embryophyta</taxon>
        <taxon>Bryophyta</taxon>
        <taxon>Bryophytina</taxon>
        <taxon>Bryopsida</taxon>
        <taxon>Dicranidae</taxon>
        <taxon>Pseudoditrichales</taxon>
        <taxon>Ditrichaceae</taxon>
        <taxon>Ceratodon</taxon>
    </lineage>
</organism>
<protein>
    <submittedName>
        <fullName evidence="1">Uncharacterized protein</fullName>
    </submittedName>
</protein>
<name>A0A8T0GDX0_CERPU</name>
<reference evidence="1 2" key="1">
    <citation type="submission" date="2020-06" db="EMBL/GenBank/DDBJ databases">
        <title>WGS assembly of Ceratodon purpureus strain R40.</title>
        <authorList>
            <person name="Carey S.B."/>
            <person name="Jenkins J."/>
            <person name="Shu S."/>
            <person name="Lovell J.T."/>
            <person name="Sreedasyam A."/>
            <person name="Maumus F."/>
            <person name="Tiley G.P."/>
            <person name="Fernandez-Pozo N."/>
            <person name="Barry K."/>
            <person name="Chen C."/>
            <person name="Wang M."/>
            <person name="Lipzen A."/>
            <person name="Daum C."/>
            <person name="Saski C.A."/>
            <person name="Payton A.C."/>
            <person name="Mcbreen J.C."/>
            <person name="Conrad R.E."/>
            <person name="Kollar L.M."/>
            <person name="Olsson S."/>
            <person name="Huttunen S."/>
            <person name="Landis J.B."/>
            <person name="Wickett N.J."/>
            <person name="Johnson M.G."/>
            <person name="Rensing S.A."/>
            <person name="Grimwood J."/>
            <person name="Schmutz J."/>
            <person name="Mcdaniel S.F."/>
        </authorList>
    </citation>
    <scope>NUCLEOTIDE SEQUENCE [LARGE SCALE GENOMIC DNA]</scope>
    <source>
        <strain evidence="1 2">R40</strain>
    </source>
</reference>
<accession>A0A8T0GDX0</accession>
<gene>
    <name evidence="1" type="ORF">KC19_11G086600</name>
</gene>
<proteinExistence type="predicted"/>
<dbReference type="EMBL" id="CM026432">
    <property type="protein sequence ID" value="KAG0556885.1"/>
    <property type="molecule type" value="Genomic_DNA"/>
</dbReference>
<dbReference type="Proteomes" id="UP000822688">
    <property type="component" value="Chromosome 11"/>
</dbReference>
<keyword evidence="2" id="KW-1185">Reference proteome</keyword>